<dbReference type="InterPro" id="IPR014710">
    <property type="entry name" value="RmlC-like_jellyroll"/>
</dbReference>
<protein>
    <submittedName>
        <fullName evidence="3">Uncharacterized protein</fullName>
    </submittedName>
</protein>
<reference evidence="3 4" key="1">
    <citation type="submission" date="2014-06" db="EMBL/GenBank/DDBJ databases">
        <title>Genome characterization of distinct group I Clostridium botulinum lineages.</title>
        <authorList>
            <person name="Giordani F."/>
            <person name="Anselmo A."/>
            <person name="Fillo S."/>
            <person name="Palozzi A.M."/>
            <person name="Fortunato A."/>
            <person name="Gentile B."/>
            <person name="Ciammaruconi A."/>
            <person name="Anniballi F."/>
            <person name="De Medici D."/>
            <person name="Lista F."/>
        </authorList>
    </citation>
    <scope>NUCLEOTIDE SEQUENCE [LARGE SCALE GENOMIC DNA]</scope>
    <source>
        <strain evidence="3 4">B2 450</strain>
    </source>
</reference>
<dbReference type="PANTHER" id="PTHR36540:SF1">
    <property type="entry name" value="PYRIMIDINE_PURINE NUCLEOSIDE PHOSPHORYLASE"/>
    <property type="match status" value="1"/>
</dbReference>
<dbReference type="OrthoDB" id="9793848at2"/>
<dbReference type="Proteomes" id="UP000032250">
    <property type="component" value="Unassembled WGS sequence"/>
</dbReference>
<dbReference type="Gene3D" id="2.60.120.10">
    <property type="entry name" value="Jelly Rolls"/>
    <property type="match status" value="1"/>
</dbReference>
<dbReference type="HOGENOM" id="CLU_157874_0_0_9"/>
<evidence type="ECO:0000256" key="2">
    <source>
        <dbReference type="ARBA" id="ARBA00022679"/>
    </source>
</evidence>
<accession>A0A0D1BTM9</accession>
<dbReference type="InterPro" id="IPR009664">
    <property type="entry name" value="Ppnp"/>
</dbReference>
<dbReference type="PATRIC" id="fig|1379739.3.peg.3695"/>
<organism evidence="3 4">
    <name type="scientific">Clostridium botulinum B2 450</name>
    <dbReference type="NCBI Taxonomy" id="1379739"/>
    <lineage>
        <taxon>Bacteria</taxon>
        <taxon>Bacillati</taxon>
        <taxon>Bacillota</taxon>
        <taxon>Clostridia</taxon>
        <taxon>Eubacteriales</taxon>
        <taxon>Clostridiaceae</taxon>
        <taxon>Clostridium</taxon>
    </lineage>
</organism>
<dbReference type="SUPFAM" id="SSF51182">
    <property type="entry name" value="RmlC-like cupins"/>
    <property type="match status" value="1"/>
</dbReference>
<dbReference type="EMBL" id="JXSU01000008">
    <property type="protein sequence ID" value="KIS22076.1"/>
    <property type="molecule type" value="Genomic_DNA"/>
</dbReference>
<name>A0A0D1BTM9_CLOBO</name>
<keyword evidence="1" id="KW-0328">Glycosyltransferase</keyword>
<dbReference type="Pfam" id="PF06865">
    <property type="entry name" value="Ppnp"/>
    <property type="match status" value="1"/>
</dbReference>
<dbReference type="InterPro" id="IPR011051">
    <property type="entry name" value="RmlC_Cupin_sf"/>
</dbReference>
<proteinExistence type="predicted"/>
<dbReference type="AlphaFoldDB" id="A0A0D1BTM9"/>
<dbReference type="GO" id="GO:0004731">
    <property type="term" value="F:purine-nucleoside phosphorylase activity"/>
    <property type="evidence" value="ECO:0007669"/>
    <property type="project" value="TreeGrafter"/>
</dbReference>
<dbReference type="PANTHER" id="PTHR36540">
    <property type="entry name" value="PYRIMIDINE/PURINE NUCLEOSIDE PHOSPHORYLASE"/>
    <property type="match status" value="1"/>
</dbReference>
<keyword evidence="2" id="KW-0808">Transferase</keyword>
<comment type="caution">
    <text evidence="3">The sequence shown here is derived from an EMBL/GenBank/DDBJ whole genome shotgun (WGS) entry which is preliminary data.</text>
</comment>
<dbReference type="FunFam" id="2.60.120.10:FF:000016">
    <property type="entry name" value="Pyrimidine/purine nucleoside phosphorylase"/>
    <property type="match status" value="1"/>
</dbReference>
<dbReference type="RefSeq" id="WP_003483468.1">
    <property type="nucleotide sequence ID" value="NZ_JXSU01000008.1"/>
</dbReference>
<sequence>MKVNEYFDGKVKSMSFVNKEGEATIGLMDVGEYEFSTCKKEFMTIVSGKMIVKLPGETIWKEFGKNDTFIVEANEKFNVKLAEQTAYICFYK</sequence>
<gene>
    <name evidence="3" type="ORF">N495_16475</name>
</gene>
<evidence type="ECO:0000256" key="1">
    <source>
        <dbReference type="ARBA" id="ARBA00022676"/>
    </source>
</evidence>
<evidence type="ECO:0000313" key="3">
    <source>
        <dbReference type="EMBL" id="KIS22076.1"/>
    </source>
</evidence>
<dbReference type="GO" id="GO:0016154">
    <property type="term" value="F:pyrimidine-nucleoside phosphorylase activity"/>
    <property type="evidence" value="ECO:0007669"/>
    <property type="project" value="TreeGrafter"/>
</dbReference>
<evidence type="ECO:0000313" key="4">
    <source>
        <dbReference type="Proteomes" id="UP000032250"/>
    </source>
</evidence>
<dbReference type="GO" id="GO:0005829">
    <property type="term" value="C:cytosol"/>
    <property type="evidence" value="ECO:0007669"/>
    <property type="project" value="TreeGrafter"/>
</dbReference>